<reference evidence="2" key="1">
    <citation type="submission" date="2018-05" db="EMBL/GenBank/DDBJ databases">
        <authorList>
            <person name="Lanie J.A."/>
            <person name="Ng W.-L."/>
            <person name="Kazmierczak K.M."/>
            <person name="Andrzejewski T.M."/>
            <person name="Davidsen T.M."/>
            <person name="Wayne K.J."/>
            <person name="Tettelin H."/>
            <person name="Glass J.I."/>
            <person name="Rusch D."/>
            <person name="Podicherti R."/>
            <person name="Tsui H.-C.T."/>
            <person name="Winkler M.E."/>
        </authorList>
    </citation>
    <scope>NUCLEOTIDE SEQUENCE</scope>
</reference>
<name>A0A382RAW9_9ZZZZ</name>
<dbReference type="PRINTS" id="PR00111">
    <property type="entry name" value="ABHYDROLASE"/>
</dbReference>
<dbReference type="InterPro" id="IPR000073">
    <property type="entry name" value="AB_hydrolase_1"/>
</dbReference>
<dbReference type="PANTHER" id="PTHR11614">
    <property type="entry name" value="PHOSPHOLIPASE-RELATED"/>
    <property type="match status" value="1"/>
</dbReference>
<dbReference type="AlphaFoldDB" id="A0A382RAW9"/>
<dbReference type="InterPro" id="IPR029058">
    <property type="entry name" value="AB_hydrolase_fold"/>
</dbReference>
<gene>
    <name evidence="2" type="ORF">METZ01_LOCUS347179</name>
</gene>
<dbReference type="Gene3D" id="3.40.50.1820">
    <property type="entry name" value="alpha/beta hydrolase"/>
    <property type="match status" value="1"/>
</dbReference>
<proteinExistence type="predicted"/>
<feature type="domain" description="Serine aminopeptidase S33" evidence="1">
    <location>
        <begin position="18"/>
        <end position="251"/>
    </location>
</feature>
<accession>A0A382RAW9</accession>
<dbReference type="InterPro" id="IPR022742">
    <property type="entry name" value="Hydrolase_4"/>
</dbReference>
<evidence type="ECO:0000313" key="2">
    <source>
        <dbReference type="EMBL" id="SVC94325.1"/>
    </source>
</evidence>
<evidence type="ECO:0000259" key="1">
    <source>
        <dbReference type="Pfam" id="PF12146"/>
    </source>
</evidence>
<protein>
    <recommendedName>
        <fullName evidence="1">Serine aminopeptidase S33 domain-containing protein</fullName>
    </recommendedName>
</protein>
<dbReference type="FunFam" id="3.40.50.1820:FF:000117">
    <property type="entry name" value="Monoglyceride lipase, putative"/>
    <property type="match status" value="1"/>
</dbReference>
<dbReference type="SUPFAM" id="SSF53474">
    <property type="entry name" value="alpha/beta-Hydrolases"/>
    <property type="match status" value="1"/>
</dbReference>
<dbReference type="InterPro" id="IPR051044">
    <property type="entry name" value="MAG_DAG_Lipase"/>
</dbReference>
<organism evidence="2">
    <name type="scientific">marine metagenome</name>
    <dbReference type="NCBI Taxonomy" id="408172"/>
    <lineage>
        <taxon>unclassified sequences</taxon>
        <taxon>metagenomes</taxon>
        <taxon>ecological metagenomes</taxon>
    </lineage>
</organism>
<sequence>MNTYKSKLFSSNWQSKQNTKAQILLIHGLGDHSGRYKHLVEYLTKWGADITAFDLYGHGKSIGKRGHINSYNIIMDEINYYLSKIKQENSNQPVILYGHSMGGNIVLNFCLKNSPNINAVIASSPAIHPAFKSSMLQLTLAKFLYPLFPSLTIKNRLNLNAISRDKAIIEDYKKDPLVHNQISIKLGLDIIKHGEWALENSHKLQIPGLIIHGDKDEITDHDASQTFSNNSTNCTFKSFKDGYHELHNDIDKELVFSKISNWISTIIS</sequence>
<dbReference type="EMBL" id="UINC01120074">
    <property type="protein sequence ID" value="SVC94325.1"/>
    <property type="molecule type" value="Genomic_DNA"/>
</dbReference>
<dbReference type="Pfam" id="PF12146">
    <property type="entry name" value="Hydrolase_4"/>
    <property type="match status" value="1"/>
</dbReference>